<dbReference type="Pfam" id="PF04466">
    <property type="entry name" value="Terminase_3"/>
    <property type="match status" value="1"/>
</dbReference>
<dbReference type="Gene3D" id="3.40.50.300">
    <property type="entry name" value="P-loop containing nucleotide triphosphate hydrolases"/>
    <property type="match status" value="1"/>
</dbReference>
<feature type="domain" description="Phage terminase large subunit N-terminal" evidence="1">
    <location>
        <begin position="25"/>
        <end position="233"/>
    </location>
</feature>
<dbReference type="InterPro" id="IPR052380">
    <property type="entry name" value="Viral_DNA_packaging_terminase"/>
</dbReference>
<dbReference type="AlphaFoldDB" id="A0A3E3EF96"/>
<dbReference type="RefSeq" id="WP_117580876.1">
    <property type="nucleotide sequence ID" value="NZ_QUSL01000005.1"/>
</dbReference>
<dbReference type="InterPro" id="IPR035412">
    <property type="entry name" value="Terminase_L_N"/>
</dbReference>
<comment type="caution">
    <text evidence="3">The sequence shown here is derived from an EMBL/GenBank/DDBJ whole genome shotgun (WGS) entry which is preliminary data.</text>
</comment>
<reference evidence="3 4" key="1">
    <citation type="submission" date="2018-08" db="EMBL/GenBank/DDBJ databases">
        <title>A genome reference for cultivated species of the human gut microbiota.</title>
        <authorList>
            <person name="Zou Y."/>
            <person name="Xue W."/>
            <person name="Luo G."/>
        </authorList>
    </citation>
    <scope>NUCLEOTIDE SEQUENCE [LARGE SCALE GENOMIC DNA]</scope>
    <source>
        <strain evidence="3 4">OM06-4</strain>
    </source>
</reference>
<proteinExistence type="predicted"/>
<accession>A0A3E3EF96</accession>
<sequence length="443" mass="51326">MTCQEIRLSELIIPKYHGTFNTSEAHKIYTSGRAGTKSSRGGIKAVNSIVSDDNCSVVVIRKFHNKLKKTVFKEVLRAITRLGLDKSDFKITVSPMEIKYLPNGNTIYFTGNDSIDDTKGMIDEEKPIKLVQIDELTEFFDKGDGADELANIEATFIRGNDDLFTMEYYFNPPRNPKAPIMEWLNSMKKRPDCIHIHNDYRDVPVKWLGKKLIASAEILKLLDEKMYNWLWLGLCTGLDELIYYMFKDSMMYDFEKSDYSSCSFLGCGIDYGQMNATTFECFGLDIANKQLLGVDEFYHSGRESGHQKSPSDYAKEFKKFRKQCEDLTGKKLIYVYIDPSAAGLREEIQRICPDISYIGADNTVIKGINRVQKIMTFEIVKFSKRQKYLKREMSLYEWNKDLLDKGKEVPVKENDHCQDGFRYLVMGLWKYIKMFLPKTEREE</sequence>
<dbReference type="EMBL" id="QUSL01000005">
    <property type="protein sequence ID" value="RGD86574.1"/>
    <property type="molecule type" value="Genomic_DNA"/>
</dbReference>
<evidence type="ECO:0000259" key="1">
    <source>
        <dbReference type="Pfam" id="PF04466"/>
    </source>
</evidence>
<dbReference type="InterPro" id="IPR006437">
    <property type="entry name" value="Phage_terminase_lsu"/>
</dbReference>
<dbReference type="PANTHER" id="PTHR39184">
    <property type="match status" value="1"/>
</dbReference>
<evidence type="ECO:0000313" key="3">
    <source>
        <dbReference type="EMBL" id="RGD86574.1"/>
    </source>
</evidence>
<dbReference type="PANTHER" id="PTHR39184:SF1">
    <property type="entry name" value="PBSX PHAGE TERMINASE LARGE SUBUNIT"/>
    <property type="match status" value="1"/>
</dbReference>
<dbReference type="InterPro" id="IPR035413">
    <property type="entry name" value="Terminase_L_C"/>
</dbReference>
<evidence type="ECO:0000313" key="4">
    <source>
        <dbReference type="Proteomes" id="UP000261032"/>
    </source>
</evidence>
<organism evidence="3 4">
    <name type="scientific">Thomasclavelia ramosa</name>
    <dbReference type="NCBI Taxonomy" id="1547"/>
    <lineage>
        <taxon>Bacteria</taxon>
        <taxon>Bacillati</taxon>
        <taxon>Bacillota</taxon>
        <taxon>Erysipelotrichia</taxon>
        <taxon>Erysipelotrichales</taxon>
        <taxon>Coprobacillaceae</taxon>
        <taxon>Thomasclavelia</taxon>
    </lineage>
</organism>
<dbReference type="NCBIfam" id="TIGR01547">
    <property type="entry name" value="phage_term_2"/>
    <property type="match status" value="1"/>
</dbReference>
<evidence type="ECO:0000259" key="2">
    <source>
        <dbReference type="Pfam" id="PF17288"/>
    </source>
</evidence>
<dbReference type="InterPro" id="IPR027417">
    <property type="entry name" value="P-loop_NTPase"/>
</dbReference>
<feature type="domain" description="Phage terminase large subunit C-terminal" evidence="2">
    <location>
        <begin position="270"/>
        <end position="425"/>
    </location>
</feature>
<dbReference type="Proteomes" id="UP000261032">
    <property type="component" value="Unassembled WGS sequence"/>
</dbReference>
<name>A0A3E3EF96_9FIRM</name>
<dbReference type="Gene3D" id="3.30.420.280">
    <property type="match status" value="1"/>
</dbReference>
<gene>
    <name evidence="3" type="ORF">DXB93_05270</name>
</gene>
<protein>
    <submittedName>
        <fullName evidence="3">PBSX family phage terminase large subunit</fullName>
    </submittedName>
</protein>
<dbReference type="Pfam" id="PF17288">
    <property type="entry name" value="Terminase_3C"/>
    <property type="match status" value="1"/>
</dbReference>